<dbReference type="EMBL" id="FNBW01000002">
    <property type="protein sequence ID" value="SDF31051.1"/>
    <property type="molecule type" value="Genomic_DNA"/>
</dbReference>
<dbReference type="OrthoDB" id="5506246at2"/>
<evidence type="ECO:0000256" key="3">
    <source>
        <dbReference type="ARBA" id="ARBA00022989"/>
    </source>
</evidence>
<evidence type="ECO:0000313" key="7">
    <source>
        <dbReference type="Proteomes" id="UP000198615"/>
    </source>
</evidence>
<dbReference type="PANTHER" id="PTHR31851">
    <property type="entry name" value="FE(2+)/MN(2+) TRANSPORTER PCL1"/>
    <property type="match status" value="1"/>
</dbReference>
<feature type="transmembrane region" description="Helical" evidence="5">
    <location>
        <begin position="211"/>
        <end position="233"/>
    </location>
</feature>
<evidence type="ECO:0000313" key="6">
    <source>
        <dbReference type="EMBL" id="SDF31051.1"/>
    </source>
</evidence>
<comment type="caution">
    <text evidence="6">The sequence shown here is derived from an EMBL/GenBank/DDBJ whole genome shotgun (WGS) entry which is preliminary data.</text>
</comment>
<keyword evidence="3 5" id="KW-1133">Transmembrane helix</keyword>
<keyword evidence="7" id="KW-1185">Reference proteome</keyword>
<dbReference type="InterPro" id="IPR008217">
    <property type="entry name" value="Ccc1_fam"/>
</dbReference>
<dbReference type="GO" id="GO:0012505">
    <property type="term" value="C:endomembrane system"/>
    <property type="evidence" value="ECO:0007669"/>
    <property type="project" value="UniProtKB-SubCell"/>
</dbReference>
<dbReference type="GO" id="GO:0030026">
    <property type="term" value="P:intracellular manganese ion homeostasis"/>
    <property type="evidence" value="ECO:0007669"/>
    <property type="project" value="InterPro"/>
</dbReference>
<evidence type="ECO:0000256" key="1">
    <source>
        <dbReference type="ARBA" id="ARBA00004127"/>
    </source>
</evidence>
<organism evidence="6 7">
    <name type="scientific">Thalassobaculum litoreum DSM 18839</name>
    <dbReference type="NCBI Taxonomy" id="1123362"/>
    <lineage>
        <taxon>Bacteria</taxon>
        <taxon>Pseudomonadati</taxon>
        <taxon>Pseudomonadota</taxon>
        <taxon>Alphaproteobacteria</taxon>
        <taxon>Rhodospirillales</taxon>
        <taxon>Thalassobaculaceae</taxon>
        <taxon>Thalassobaculum</taxon>
    </lineage>
</organism>
<accession>A0A8G2BHE7</accession>
<reference evidence="6 7" key="1">
    <citation type="submission" date="2016-10" db="EMBL/GenBank/DDBJ databases">
        <authorList>
            <person name="Varghese N."/>
            <person name="Submissions S."/>
        </authorList>
    </citation>
    <scope>NUCLEOTIDE SEQUENCE [LARGE SCALE GENOMIC DNA]</scope>
    <source>
        <strain evidence="6 7">DSM 18839</strain>
    </source>
</reference>
<feature type="transmembrane region" description="Helical" evidence="5">
    <location>
        <begin position="155"/>
        <end position="174"/>
    </location>
</feature>
<dbReference type="AlphaFoldDB" id="A0A8G2BHE7"/>
<feature type="transmembrane region" description="Helical" evidence="5">
    <location>
        <begin position="180"/>
        <end position="199"/>
    </location>
</feature>
<gene>
    <name evidence="6" type="ORF">SAMN05660686_00993</name>
</gene>
<evidence type="ECO:0000256" key="2">
    <source>
        <dbReference type="ARBA" id="ARBA00022692"/>
    </source>
</evidence>
<dbReference type="Proteomes" id="UP000198615">
    <property type="component" value="Unassembled WGS sequence"/>
</dbReference>
<keyword evidence="2 5" id="KW-0812">Transmembrane</keyword>
<proteinExistence type="predicted"/>
<name>A0A8G2BHE7_9PROT</name>
<keyword evidence="4 5" id="KW-0472">Membrane</keyword>
<evidence type="ECO:0000256" key="5">
    <source>
        <dbReference type="SAM" id="Phobius"/>
    </source>
</evidence>
<sequence>MPLEHAHDPASIRRRIAGRPDAMYLRDWIYGGIDGAVTTFAIVAGVAGAELSVGVILILGFANLIADGFSMAAANYSGTKAEKDDAARVLAMEHRHIAAEPDGEREEIRQIFAAKGFEGRALERAVDTITADEERWAKTMLVEEHHLAPVTRSPWTAAWVTFSAFVVCGLVPLIPYMAGGGLAVSTAVTAAVFFAIGSAKARWSLAPWWRSGAETLAIGLAAAGLAYAVGHLLRGLVGDAGL</sequence>
<comment type="subcellular location">
    <subcellularLocation>
        <location evidence="1">Endomembrane system</location>
        <topology evidence="1">Multi-pass membrane protein</topology>
    </subcellularLocation>
</comment>
<dbReference type="RefSeq" id="WP_093148588.1">
    <property type="nucleotide sequence ID" value="NZ_FNBW01000002.1"/>
</dbReference>
<protein>
    <submittedName>
        <fullName evidence="6">Predicted Fe2+/Mn2+ transporter, VIT1/CCC1 family</fullName>
    </submittedName>
</protein>
<evidence type="ECO:0000256" key="4">
    <source>
        <dbReference type="ARBA" id="ARBA00023136"/>
    </source>
</evidence>
<dbReference type="GO" id="GO:0005384">
    <property type="term" value="F:manganese ion transmembrane transporter activity"/>
    <property type="evidence" value="ECO:0007669"/>
    <property type="project" value="InterPro"/>
</dbReference>
<dbReference type="Pfam" id="PF01988">
    <property type="entry name" value="VIT1"/>
    <property type="match status" value="1"/>
</dbReference>